<proteinExistence type="predicted"/>
<name>A0A645FQ96_9ZZZZ</name>
<protein>
    <submittedName>
        <fullName evidence="1">Uncharacterized protein</fullName>
    </submittedName>
</protein>
<comment type="caution">
    <text evidence="1">The sequence shown here is derived from an EMBL/GenBank/DDBJ whole genome shotgun (WGS) entry which is preliminary data.</text>
</comment>
<accession>A0A645FQ96</accession>
<sequence length="41" mass="4591">MCDRIYVMNEGHMIAELSAQEASQESIMGYILQDSKKEIGA</sequence>
<gene>
    <name evidence="1" type="ORF">SDC9_163108</name>
</gene>
<reference evidence="1" key="1">
    <citation type="submission" date="2019-08" db="EMBL/GenBank/DDBJ databases">
        <authorList>
            <person name="Kucharzyk K."/>
            <person name="Murdoch R.W."/>
            <person name="Higgins S."/>
            <person name="Loffler F."/>
        </authorList>
    </citation>
    <scope>NUCLEOTIDE SEQUENCE</scope>
</reference>
<dbReference type="AlphaFoldDB" id="A0A645FQ96"/>
<dbReference type="EMBL" id="VSSQ01062627">
    <property type="protein sequence ID" value="MPN15772.1"/>
    <property type="molecule type" value="Genomic_DNA"/>
</dbReference>
<evidence type="ECO:0000313" key="1">
    <source>
        <dbReference type="EMBL" id="MPN15772.1"/>
    </source>
</evidence>
<organism evidence="1">
    <name type="scientific">bioreactor metagenome</name>
    <dbReference type="NCBI Taxonomy" id="1076179"/>
    <lineage>
        <taxon>unclassified sequences</taxon>
        <taxon>metagenomes</taxon>
        <taxon>ecological metagenomes</taxon>
    </lineage>
</organism>